<feature type="region of interest" description="Disordered" evidence="1">
    <location>
        <begin position="194"/>
        <end position="217"/>
    </location>
</feature>
<keyword evidence="2" id="KW-1133">Transmembrane helix</keyword>
<dbReference type="OrthoDB" id="5494574at2"/>
<dbReference type="Pfam" id="PF00498">
    <property type="entry name" value="FHA"/>
    <property type="match status" value="1"/>
</dbReference>
<proteinExistence type="predicted"/>
<organism evidence="4 5">
    <name type="scientific">Microvenator marinus</name>
    <dbReference type="NCBI Taxonomy" id="2600177"/>
    <lineage>
        <taxon>Bacteria</taxon>
        <taxon>Deltaproteobacteria</taxon>
        <taxon>Bradymonadales</taxon>
        <taxon>Microvenatoraceae</taxon>
        <taxon>Microvenator</taxon>
    </lineage>
</organism>
<sequence>MISVGARNAAVIFVRNDRMGGIIDWNNWLANVGFVDAPTLCRYSEATKTSKQHMSDEKGKPRGPKKTLLGVGMRLPPPALPGTESTPKPTLSAIADVGHDDSFDNLPVDLDELSAGDILEEASEEFEDEKTQMADLSESSDFESARTEIGAPLVEEHPSMFAKFDSKPVEAIGHLPTQALGAVEESQGPEFSLPFASTAALPSPINRQMPAPAEDEEEELDISDLEGLKTELINSPFESDTAVPKLLVLAGPNTGQEFFVTGLRATVGRGDTNAIIIHDLAASRQHIEIIKNTDDSYSVRDLQSINGTLLNGTRIREADLFHGDRIEIGKTTFQFLIQGNAPSPSRNRRVIPAALTTSPPPADQTGAQVIRNGGPDLTRIFTAATILAGVLTLIVVVGIFWILATKNTTADAQAPTGELAGQRYFAGVEATKIRDWESAEALFVEAAELDPNLQVEQQISRIKRERIAEKLLSEAERSVAEGDMTRAREAVAQIPSQSVYYTQAQSLIRSPKTREIDELFTEAQRDTTELAFDSAREKVQEILDRVPDHTGALELRGQIDALEAEEEEKKAQEEARRVAAATRSAPQKTGAIDPFATDAPSSSGSGKAVNFTEGFRLYRAKDFKAAEAFFEDLAKQNDGALADRARRTAKNISTFEKAYGAAESALEAKKWSQAEKDFTSARRADAAVSGNRGYFFNEISKGLAEAKAARGLEQLSRKEFAKAFALQTEAQKLDSKNAKASDLQAKLLVEARNLYIKAAGERKSNPAQAAAHCRTIMTMLPKSDTTYQKAQNMLKEL</sequence>
<dbReference type="SMART" id="SM00240">
    <property type="entry name" value="FHA"/>
    <property type="match status" value="1"/>
</dbReference>
<feature type="region of interest" description="Disordered" evidence="1">
    <location>
        <begin position="124"/>
        <end position="143"/>
    </location>
</feature>
<dbReference type="InterPro" id="IPR000253">
    <property type="entry name" value="FHA_dom"/>
</dbReference>
<evidence type="ECO:0000313" key="5">
    <source>
        <dbReference type="Proteomes" id="UP000321595"/>
    </source>
</evidence>
<feature type="compositionally biased region" description="Basic and acidic residues" evidence="1">
    <location>
        <begin position="567"/>
        <end position="577"/>
    </location>
</feature>
<dbReference type="InterPro" id="IPR011990">
    <property type="entry name" value="TPR-like_helical_dom_sf"/>
</dbReference>
<dbReference type="CDD" id="cd00060">
    <property type="entry name" value="FHA"/>
    <property type="match status" value="1"/>
</dbReference>
<protein>
    <submittedName>
        <fullName evidence="4">FHA domain-containing protein</fullName>
    </submittedName>
</protein>
<evidence type="ECO:0000256" key="1">
    <source>
        <dbReference type="SAM" id="MobiDB-lite"/>
    </source>
</evidence>
<reference evidence="4 5" key="1">
    <citation type="submission" date="2019-08" db="EMBL/GenBank/DDBJ databases">
        <authorList>
            <person name="Liang Q."/>
        </authorList>
    </citation>
    <scope>NUCLEOTIDE SEQUENCE [LARGE SCALE GENOMIC DNA]</scope>
    <source>
        <strain evidence="4 5">V1718</strain>
    </source>
</reference>
<dbReference type="AlphaFoldDB" id="A0A5B8XUW2"/>
<evidence type="ECO:0000313" key="4">
    <source>
        <dbReference type="EMBL" id="QED29400.1"/>
    </source>
</evidence>
<evidence type="ECO:0000259" key="3">
    <source>
        <dbReference type="PROSITE" id="PS50006"/>
    </source>
</evidence>
<dbReference type="InterPro" id="IPR008984">
    <property type="entry name" value="SMAD_FHA_dom_sf"/>
</dbReference>
<dbReference type="Gene3D" id="2.60.200.20">
    <property type="match status" value="1"/>
</dbReference>
<keyword evidence="2" id="KW-0472">Membrane</keyword>
<dbReference type="Gene3D" id="1.25.40.10">
    <property type="entry name" value="Tetratricopeptide repeat domain"/>
    <property type="match status" value="1"/>
</dbReference>
<feature type="domain" description="FHA" evidence="3">
    <location>
        <begin position="265"/>
        <end position="315"/>
    </location>
</feature>
<feature type="transmembrane region" description="Helical" evidence="2">
    <location>
        <begin position="380"/>
        <end position="403"/>
    </location>
</feature>
<feature type="region of interest" description="Disordered" evidence="1">
    <location>
        <begin position="47"/>
        <end position="71"/>
    </location>
</feature>
<evidence type="ECO:0000256" key="2">
    <source>
        <dbReference type="SAM" id="Phobius"/>
    </source>
</evidence>
<keyword evidence="2" id="KW-0812">Transmembrane</keyword>
<dbReference type="EMBL" id="CP042467">
    <property type="protein sequence ID" value="QED29400.1"/>
    <property type="molecule type" value="Genomic_DNA"/>
</dbReference>
<dbReference type="SUPFAM" id="SSF49879">
    <property type="entry name" value="SMAD/FHA domain"/>
    <property type="match status" value="1"/>
</dbReference>
<keyword evidence="5" id="KW-1185">Reference proteome</keyword>
<gene>
    <name evidence="4" type="ORF">FRD01_19610</name>
</gene>
<dbReference type="Proteomes" id="UP000321595">
    <property type="component" value="Chromosome"/>
</dbReference>
<name>A0A5B8XUW2_9DELT</name>
<accession>A0A5B8XUW2</accession>
<dbReference type="KEGG" id="bbae:FRD01_19610"/>
<dbReference type="PROSITE" id="PS50006">
    <property type="entry name" value="FHA_DOMAIN"/>
    <property type="match status" value="1"/>
</dbReference>
<feature type="region of interest" description="Disordered" evidence="1">
    <location>
        <begin position="565"/>
        <end position="605"/>
    </location>
</feature>